<evidence type="ECO:0000256" key="2">
    <source>
        <dbReference type="ARBA" id="ARBA00010876"/>
    </source>
</evidence>
<dbReference type="InterPro" id="IPR002942">
    <property type="entry name" value="S4_RNA-bd"/>
</dbReference>
<dbReference type="InterPro" id="IPR020103">
    <property type="entry name" value="PsdUridine_synth_cat_dom_sf"/>
</dbReference>
<organism evidence="8 9">
    <name type="scientific">Papillibacter cinnamivorans DSM 12816</name>
    <dbReference type="NCBI Taxonomy" id="1122930"/>
    <lineage>
        <taxon>Bacteria</taxon>
        <taxon>Bacillati</taxon>
        <taxon>Bacillota</taxon>
        <taxon>Clostridia</taxon>
        <taxon>Eubacteriales</taxon>
        <taxon>Oscillospiraceae</taxon>
        <taxon>Papillibacter</taxon>
    </lineage>
</organism>
<dbReference type="InterPro" id="IPR050188">
    <property type="entry name" value="RluA_PseudoU_synthase"/>
</dbReference>
<evidence type="ECO:0000313" key="9">
    <source>
        <dbReference type="Proteomes" id="UP000192790"/>
    </source>
</evidence>
<dbReference type="RefSeq" id="WP_084233164.1">
    <property type="nucleotide sequence ID" value="NZ_FWXW01000001.1"/>
</dbReference>
<evidence type="ECO:0000256" key="1">
    <source>
        <dbReference type="ARBA" id="ARBA00000073"/>
    </source>
</evidence>
<reference evidence="8 9" key="1">
    <citation type="submission" date="2017-04" db="EMBL/GenBank/DDBJ databases">
        <authorList>
            <person name="Afonso C.L."/>
            <person name="Miller P.J."/>
            <person name="Scott M.A."/>
            <person name="Spackman E."/>
            <person name="Goraichik I."/>
            <person name="Dimitrov K.M."/>
            <person name="Suarez D.L."/>
            <person name="Swayne D.E."/>
        </authorList>
    </citation>
    <scope>NUCLEOTIDE SEQUENCE [LARGE SCALE GENOMIC DNA]</scope>
    <source>
        <strain evidence="8 9">DSM 12816</strain>
    </source>
</reference>
<comment type="catalytic activity">
    <reaction evidence="1">
        <text>a uridine in RNA = a pseudouridine in RNA</text>
        <dbReference type="Rhea" id="RHEA:48348"/>
        <dbReference type="Rhea" id="RHEA-COMP:12068"/>
        <dbReference type="Rhea" id="RHEA-COMP:12069"/>
        <dbReference type="ChEBI" id="CHEBI:65314"/>
        <dbReference type="ChEBI" id="CHEBI:65315"/>
    </reaction>
</comment>
<dbReference type="Proteomes" id="UP000192790">
    <property type="component" value="Unassembled WGS sequence"/>
</dbReference>
<feature type="domain" description="RNA-binding S4" evidence="7">
    <location>
        <begin position="13"/>
        <end position="75"/>
    </location>
</feature>
<dbReference type="Gene3D" id="3.10.290.10">
    <property type="entry name" value="RNA-binding S4 domain"/>
    <property type="match status" value="1"/>
</dbReference>
<keyword evidence="6" id="KW-0694">RNA-binding</keyword>
<dbReference type="SUPFAM" id="SSF55174">
    <property type="entry name" value="Alpha-L RNA-binding motif"/>
    <property type="match status" value="1"/>
</dbReference>
<dbReference type="OrthoDB" id="9807829at2"/>
<evidence type="ECO:0000256" key="5">
    <source>
        <dbReference type="ARBA" id="ARBA00033164"/>
    </source>
</evidence>
<keyword evidence="3" id="KW-0413">Isomerase</keyword>
<dbReference type="PANTHER" id="PTHR21600:SF83">
    <property type="entry name" value="PSEUDOURIDYLATE SYNTHASE RPUSD4, MITOCHONDRIAL"/>
    <property type="match status" value="1"/>
</dbReference>
<dbReference type="PROSITE" id="PS50889">
    <property type="entry name" value="S4"/>
    <property type="match status" value="1"/>
</dbReference>
<dbReference type="Gene3D" id="3.30.2350.10">
    <property type="entry name" value="Pseudouridine synthase"/>
    <property type="match status" value="1"/>
</dbReference>
<dbReference type="SUPFAM" id="SSF55120">
    <property type="entry name" value="Pseudouridine synthase"/>
    <property type="match status" value="1"/>
</dbReference>
<dbReference type="SMART" id="SM00363">
    <property type="entry name" value="S4"/>
    <property type="match status" value="1"/>
</dbReference>
<gene>
    <name evidence="8" type="ORF">SAMN02745168_0530</name>
</gene>
<sequence length="323" mass="36586">MREFTAGKNDAERRLDRFCLQAAPRLPSGLAQKYIRLGRIKVNGRPARGDTRLAEGDRVQMYLNDELFETPGAEEAWRRVKEPRLSVLYEDDNILLADKKPGVSVHADEEETVNTLISHIQAYLYHKGEWDPAKENSFSPALCNRIDRNTGGIVIAAKNAPALRILNEKIRDREILKFYLCIIHGSMEPQEGTLEGFLLKDEGKKQVTVRRAPFPGARKAITRYRTLKTEGGLSLLECELVTGRTHQIRAQFAAEGHPLLGDGKYGIQAKDRPYGRKYQALYSYKLAFAFRSDAGILNYLKGAFFRVQDVDFVKEYFTTGTGK</sequence>
<evidence type="ECO:0000256" key="3">
    <source>
        <dbReference type="ARBA" id="ARBA00023235"/>
    </source>
</evidence>
<dbReference type="GO" id="GO:0000455">
    <property type="term" value="P:enzyme-directed rRNA pseudouridine synthesis"/>
    <property type="evidence" value="ECO:0007669"/>
    <property type="project" value="UniProtKB-ARBA"/>
</dbReference>
<protein>
    <recommendedName>
        <fullName evidence="4">RNA pseudouridylate synthase</fullName>
    </recommendedName>
    <alternativeName>
        <fullName evidence="5">RNA-uridine isomerase</fullName>
    </alternativeName>
</protein>
<keyword evidence="9" id="KW-1185">Reference proteome</keyword>
<dbReference type="CDD" id="cd00165">
    <property type="entry name" value="S4"/>
    <property type="match status" value="1"/>
</dbReference>
<evidence type="ECO:0000256" key="6">
    <source>
        <dbReference type="PROSITE-ProRule" id="PRU00182"/>
    </source>
</evidence>
<dbReference type="STRING" id="1122930.SAMN02745168_0530"/>
<dbReference type="AlphaFoldDB" id="A0A1W1YM70"/>
<dbReference type="GO" id="GO:0120159">
    <property type="term" value="F:rRNA pseudouridine synthase activity"/>
    <property type="evidence" value="ECO:0007669"/>
    <property type="project" value="UniProtKB-ARBA"/>
</dbReference>
<dbReference type="InterPro" id="IPR036986">
    <property type="entry name" value="S4_RNA-bd_sf"/>
</dbReference>
<proteinExistence type="inferred from homology"/>
<dbReference type="PANTHER" id="PTHR21600">
    <property type="entry name" value="MITOCHONDRIAL RNA PSEUDOURIDINE SYNTHASE"/>
    <property type="match status" value="1"/>
</dbReference>
<evidence type="ECO:0000256" key="4">
    <source>
        <dbReference type="ARBA" id="ARBA00031870"/>
    </source>
</evidence>
<dbReference type="Pfam" id="PF01479">
    <property type="entry name" value="S4"/>
    <property type="match status" value="1"/>
</dbReference>
<dbReference type="CDD" id="cd02869">
    <property type="entry name" value="PseudoU_synth_RluA_like"/>
    <property type="match status" value="1"/>
</dbReference>
<comment type="similarity">
    <text evidence="2">Belongs to the pseudouridine synthase RluA family.</text>
</comment>
<name>A0A1W1YM70_9FIRM</name>
<dbReference type="InterPro" id="IPR006145">
    <property type="entry name" value="PsdUridine_synth_RsuA/RluA"/>
</dbReference>
<evidence type="ECO:0000259" key="7">
    <source>
        <dbReference type="SMART" id="SM00363"/>
    </source>
</evidence>
<dbReference type="Pfam" id="PF00849">
    <property type="entry name" value="PseudoU_synth_2"/>
    <property type="match status" value="1"/>
</dbReference>
<dbReference type="EMBL" id="FWXW01000001">
    <property type="protein sequence ID" value="SMC37244.1"/>
    <property type="molecule type" value="Genomic_DNA"/>
</dbReference>
<evidence type="ECO:0000313" key="8">
    <source>
        <dbReference type="EMBL" id="SMC37244.1"/>
    </source>
</evidence>
<accession>A0A1W1YM70</accession>
<dbReference type="GO" id="GO:0003723">
    <property type="term" value="F:RNA binding"/>
    <property type="evidence" value="ECO:0007669"/>
    <property type="project" value="UniProtKB-KW"/>
</dbReference>